<accession>A0A9X8QWW4</accession>
<reference evidence="2" key="1">
    <citation type="submission" date="2016-11" db="EMBL/GenBank/DDBJ databases">
        <authorList>
            <person name="Jaros S."/>
            <person name="Januszkiewicz K."/>
            <person name="Wedrychowicz H."/>
        </authorList>
    </citation>
    <scope>NUCLEOTIDE SEQUENCE [LARGE SCALE GENOMIC DNA]</scope>
    <source>
        <strain evidence="2">CGMCC 4.3555</strain>
    </source>
</reference>
<name>A0A9X8QWW4_9ACTN</name>
<sequence length="148" mass="16600">MPTERRVEFMRLQNRRPRLPPDLPVDLDGQRSSIVENEFRAIRAEIAPDGLLRQDRRQLAADGNTPYGARAGRILLAALWRLRVAQESTGAVVCEFHVSNAHCLGFLRVQCRESDGGQEGPQNEAVLRLFASPGSRSTADRKGETWLH</sequence>
<evidence type="ECO:0000313" key="1">
    <source>
        <dbReference type="EMBL" id="SHM73252.1"/>
    </source>
</evidence>
<comment type="caution">
    <text evidence="1">The sequence shown here is derived from an EMBL/GenBank/DDBJ whole genome shotgun (WGS) entry which is preliminary data.</text>
</comment>
<protein>
    <submittedName>
        <fullName evidence="1">Uncharacterized protein</fullName>
    </submittedName>
</protein>
<organism evidence="1 2">
    <name type="scientific">Streptomyces yunnanensis</name>
    <dbReference type="NCBI Taxonomy" id="156453"/>
    <lineage>
        <taxon>Bacteria</taxon>
        <taxon>Bacillati</taxon>
        <taxon>Actinomycetota</taxon>
        <taxon>Actinomycetes</taxon>
        <taxon>Kitasatosporales</taxon>
        <taxon>Streptomycetaceae</taxon>
        <taxon>Streptomyces</taxon>
    </lineage>
</organism>
<dbReference type="Proteomes" id="UP000184388">
    <property type="component" value="Unassembled WGS sequence"/>
</dbReference>
<dbReference type="AlphaFoldDB" id="A0A9X8QWW4"/>
<proteinExistence type="predicted"/>
<evidence type="ECO:0000313" key="2">
    <source>
        <dbReference type="Proteomes" id="UP000184388"/>
    </source>
</evidence>
<dbReference type="EMBL" id="FRBK01000013">
    <property type="protein sequence ID" value="SHM73252.1"/>
    <property type="molecule type" value="Genomic_DNA"/>
</dbReference>
<gene>
    <name evidence="1" type="ORF">SAMN05216268_113218</name>
</gene>